<evidence type="ECO:0000313" key="1">
    <source>
        <dbReference type="EMBL" id="KAJ9114178.1"/>
    </source>
</evidence>
<comment type="caution">
    <text evidence="1">The sequence shown here is derived from an EMBL/GenBank/DDBJ whole genome shotgun (WGS) entry which is preliminary data.</text>
</comment>
<organism evidence="1 2">
    <name type="scientific">Naganishia adeliensis</name>
    <dbReference type="NCBI Taxonomy" id="92952"/>
    <lineage>
        <taxon>Eukaryota</taxon>
        <taxon>Fungi</taxon>
        <taxon>Dikarya</taxon>
        <taxon>Basidiomycota</taxon>
        <taxon>Agaricomycotina</taxon>
        <taxon>Tremellomycetes</taxon>
        <taxon>Filobasidiales</taxon>
        <taxon>Filobasidiaceae</taxon>
        <taxon>Naganishia</taxon>
    </lineage>
</organism>
<keyword evidence="2" id="KW-1185">Reference proteome</keyword>
<dbReference type="EMBL" id="JASBWS010000010">
    <property type="protein sequence ID" value="KAJ9114178.1"/>
    <property type="molecule type" value="Genomic_DNA"/>
</dbReference>
<protein>
    <submittedName>
        <fullName evidence="1">Uncharacterized protein</fullName>
    </submittedName>
</protein>
<reference evidence="1" key="1">
    <citation type="submission" date="2023-04" db="EMBL/GenBank/DDBJ databases">
        <title>Draft Genome sequencing of Naganishia species isolated from polar environments using Oxford Nanopore Technology.</title>
        <authorList>
            <person name="Leo P."/>
            <person name="Venkateswaran K."/>
        </authorList>
    </citation>
    <scope>NUCLEOTIDE SEQUENCE</scope>
    <source>
        <strain evidence="1">MNA-CCFEE 5262</strain>
    </source>
</reference>
<dbReference type="Proteomes" id="UP001230649">
    <property type="component" value="Unassembled WGS sequence"/>
</dbReference>
<sequence>MSCQAQTTTRWVESTSVYASTQDKTYTTTSTVTPRPVETFVVQSWCTTPDATFTEVPSTSTPAASTSVSESISETIDAGAGRLALPTQSLSSVSVAPSPTLVPPPESSADVLRRALLGERDPPSDCAWTTTTHWTMIYPDPTQSVFEVTATNTVWNTVQTSVPSVTVQECAETVTATATQDFWTESSGWILASSDAVLLCTEFPKARADRIIPSRPIAKAHQQPPLRQLPPIRSTTTGMPSASPVKLHDTLVIASVQPVASLGHINQQAVSTGSANSFTAHNEAVTLNGPSSAAKAGWACGTIGIFILLGLFAWFCFRRRKRQEERARYNDHSNVNEKGSFLDDFSDEDGGSGPYEGNTFKQVLLDHNEESDEDEVRQTKVSYRLVAQSKAIALTPNRTSPGLPRIPLQRDVRKVDCPQSLRSIWPSRQSFGPPTFVLRSNRAFEACRTRYEPFGRAMDTIPAAHLNTFSPDLGFGLTKTCMAVSIMILSLRQGEKQNRDSSGKSPYHYRMRSYVETPIQSPLGTPFATMAGFGLADRFDTDQRPTDLSPQTQKLLIDAIARPISVVTDRPGLPSRLTPDVLYQLPRHVLSVNSVYLEPETETVDGGRRHTYHSGWYRRSILKGLFPESK</sequence>
<gene>
    <name evidence="1" type="ORF">QFC20_001694</name>
</gene>
<proteinExistence type="predicted"/>
<accession>A0ACC2WRR1</accession>
<evidence type="ECO:0000313" key="2">
    <source>
        <dbReference type="Proteomes" id="UP001230649"/>
    </source>
</evidence>
<name>A0ACC2WRR1_9TREE</name>